<sequence>MARNAADLARFAVVETISVLAGAIIGTLVMAAFGWLFLSFGFATLAASPLFYGQALVTVALFALLYAKLPGTPATLASLAVGIVLPSIIVRFAADRGDPLGTLLALHLVFALAALSVYRFVHASGLVRRAADDVTDRS</sequence>
<keyword evidence="1" id="KW-0812">Transmembrane</keyword>
<evidence type="ECO:0000313" key="2">
    <source>
        <dbReference type="EMBL" id="KTQ80657.1"/>
    </source>
</evidence>
<gene>
    <name evidence="2" type="ORF">NS226_22820</name>
</gene>
<feature type="transmembrane region" description="Helical" evidence="1">
    <location>
        <begin position="74"/>
        <end position="94"/>
    </location>
</feature>
<feature type="transmembrane region" description="Helical" evidence="1">
    <location>
        <begin position="50"/>
        <end position="67"/>
    </location>
</feature>
<reference evidence="2 3" key="1">
    <citation type="journal article" date="2016" name="Front. Microbiol.">
        <title>Genomic Resource of Rice Seed Associated Bacteria.</title>
        <authorList>
            <person name="Midha S."/>
            <person name="Bansal K."/>
            <person name="Sharma S."/>
            <person name="Kumar N."/>
            <person name="Patil P.P."/>
            <person name="Chaudhry V."/>
            <person name="Patil P.B."/>
        </authorList>
    </citation>
    <scope>NUCLEOTIDE SEQUENCE [LARGE SCALE GENOMIC DNA]</scope>
    <source>
        <strain evidence="2 3">NS226</strain>
    </source>
</reference>
<feature type="transmembrane region" description="Helical" evidence="1">
    <location>
        <begin position="100"/>
        <end position="121"/>
    </location>
</feature>
<keyword evidence="1" id="KW-1133">Transmembrane helix</keyword>
<name>A0A175QXD0_9HYPH</name>
<dbReference type="PATRIC" id="fig|401562.3.peg.5082"/>
<keyword evidence="1" id="KW-0472">Membrane</keyword>
<dbReference type="OrthoDB" id="7907157at2"/>
<dbReference type="EMBL" id="LDPZ01000087">
    <property type="protein sequence ID" value="KTQ80657.1"/>
    <property type="molecule type" value="Genomic_DNA"/>
</dbReference>
<evidence type="ECO:0000313" key="3">
    <source>
        <dbReference type="Proteomes" id="UP000078272"/>
    </source>
</evidence>
<dbReference type="RefSeq" id="WP_058636906.1">
    <property type="nucleotide sequence ID" value="NZ_LDPZ01000087.1"/>
</dbReference>
<dbReference type="Proteomes" id="UP000078272">
    <property type="component" value="Unassembled WGS sequence"/>
</dbReference>
<comment type="caution">
    <text evidence="2">The sequence shown here is derived from an EMBL/GenBank/DDBJ whole genome shotgun (WGS) entry which is preliminary data.</text>
</comment>
<dbReference type="AlphaFoldDB" id="A0A175QXD0"/>
<feature type="transmembrane region" description="Helical" evidence="1">
    <location>
        <begin position="12"/>
        <end position="38"/>
    </location>
</feature>
<organism evidence="2 3">
    <name type="scientific">Aureimonas ureilytica</name>
    <dbReference type="NCBI Taxonomy" id="401562"/>
    <lineage>
        <taxon>Bacteria</taxon>
        <taxon>Pseudomonadati</taxon>
        <taxon>Pseudomonadota</taxon>
        <taxon>Alphaproteobacteria</taxon>
        <taxon>Hyphomicrobiales</taxon>
        <taxon>Aurantimonadaceae</taxon>
        <taxon>Aureimonas</taxon>
    </lineage>
</organism>
<accession>A0A175QXD0</accession>
<proteinExistence type="predicted"/>
<protein>
    <submittedName>
        <fullName evidence="2">Uncharacterized protein</fullName>
    </submittedName>
</protein>
<evidence type="ECO:0000256" key="1">
    <source>
        <dbReference type="SAM" id="Phobius"/>
    </source>
</evidence>